<feature type="binding site" evidence="2">
    <location>
        <position position="92"/>
    </location>
    <ligand>
        <name>substrate</name>
    </ligand>
</feature>
<dbReference type="Proteomes" id="UP000243528">
    <property type="component" value="Unassembled WGS sequence"/>
</dbReference>
<dbReference type="GO" id="GO:0005976">
    <property type="term" value="P:polysaccharide metabolic process"/>
    <property type="evidence" value="ECO:0007669"/>
    <property type="project" value="TreeGrafter"/>
</dbReference>
<keyword evidence="6" id="KW-1185">Reference proteome</keyword>
<accession>A0A2P8E401</accession>
<evidence type="ECO:0000256" key="2">
    <source>
        <dbReference type="PIRSR" id="PIRSR639069-2"/>
    </source>
</evidence>
<dbReference type="Pfam" id="PF05448">
    <property type="entry name" value="AXE1"/>
    <property type="match status" value="1"/>
</dbReference>
<evidence type="ECO:0000313" key="5">
    <source>
        <dbReference type="EMBL" id="PSL04205.1"/>
    </source>
</evidence>
<evidence type="ECO:0000256" key="3">
    <source>
        <dbReference type="SAM" id="MobiDB-lite"/>
    </source>
</evidence>
<evidence type="ECO:0000259" key="4">
    <source>
        <dbReference type="Pfam" id="PF05448"/>
    </source>
</evidence>
<protein>
    <submittedName>
        <fullName evidence="5">Cephalosporin-C deacetylase</fullName>
    </submittedName>
</protein>
<dbReference type="GO" id="GO:0052689">
    <property type="term" value="F:carboxylic ester hydrolase activity"/>
    <property type="evidence" value="ECO:0007669"/>
    <property type="project" value="TreeGrafter"/>
</dbReference>
<feature type="compositionally biased region" description="Low complexity" evidence="3">
    <location>
        <begin position="125"/>
        <end position="138"/>
    </location>
</feature>
<dbReference type="AlphaFoldDB" id="A0A2P8E401"/>
<feature type="active site" description="Nucleophile" evidence="1">
    <location>
        <position position="187"/>
    </location>
</feature>
<dbReference type="Gene3D" id="3.40.50.1820">
    <property type="entry name" value="alpha/beta hydrolase"/>
    <property type="match status" value="1"/>
</dbReference>
<sequence>MPLFDLPLSELREYRPERSEQPDFDDFWSRTLAEAAAFPLDARFTPYDAGFGLVDVYDVTYAGWGGHRIAGWLLVPAGASEPLPTVVQYIGYGGGRGFPHDWLAFVATGCATFVMDTRGQGSAGTPGDTPDPVGGDNPQSPGFMTRGVLDPDQYYYRRVFTDAVRAVDAAVSHPLVDGDRVVVAGGSQGGGITQAVAALRPGLMGAMIDVPFLTGFRRATEIVDTLPYGEISTYLSIHRDQEEQVFGTLSYFDGMNFAVRSEVPALYSVALMDPICPPSTVFGSFNHHAGPKEIRVWTYNKHEGGQTFQIREQLLWLREQFKRDDGPGTGRGTWWR</sequence>
<reference evidence="5 6" key="1">
    <citation type="submission" date="2018-03" db="EMBL/GenBank/DDBJ databases">
        <title>Genomic Encyclopedia of Archaeal and Bacterial Type Strains, Phase II (KMG-II): from individual species to whole genera.</title>
        <authorList>
            <person name="Goeker M."/>
        </authorList>
    </citation>
    <scope>NUCLEOTIDE SEQUENCE [LARGE SCALE GENOMIC DNA]</scope>
    <source>
        <strain evidence="5 6">DSM 45211</strain>
    </source>
</reference>
<dbReference type="SUPFAM" id="SSF53474">
    <property type="entry name" value="alpha/beta-Hydrolases"/>
    <property type="match status" value="1"/>
</dbReference>
<dbReference type="PANTHER" id="PTHR40111:SF1">
    <property type="entry name" value="CEPHALOSPORIN-C DEACETYLASE"/>
    <property type="match status" value="1"/>
</dbReference>
<feature type="active site" description="Charge relay system" evidence="1">
    <location>
        <position position="302"/>
    </location>
</feature>
<organism evidence="5 6">
    <name type="scientific">Haloactinopolyspora alba</name>
    <dbReference type="NCBI Taxonomy" id="648780"/>
    <lineage>
        <taxon>Bacteria</taxon>
        <taxon>Bacillati</taxon>
        <taxon>Actinomycetota</taxon>
        <taxon>Actinomycetes</taxon>
        <taxon>Jiangellales</taxon>
        <taxon>Jiangellaceae</taxon>
        <taxon>Haloactinopolyspora</taxon>
    </lineage>
</organism>
<dbReference type="InterPro" id="IPR008391">
    <property type="entry name" value="AXE1_dom"/>
</dbReference>
<gene>
    <name evidence="5" type="ORF">CLV30_106210</name>
</gene>
<dbReference type="InterPro" id="IPR039069">
    <property type="entry name" value="CE7"/>
</dbReference>
<dbReference type="RefSeq" id="WP_106537209.1">
    <property type="nucleotide sequence ID" value="NZ_ML142900.1"/>
</dbReference>
<feature type="region of interest" description="Disordered" evidence="3">
    <location>
        <begin position="119"/>
        <end position="143"/>
    </location>
</feature>
<feature type="domain" description="Acetyl xylan esterase" evidence="4">
    <location>
        <begin position="1"/>
        <end position="318"/>
    </location>
</feature>
<dbReference type="InterPro" id="IPR029058">
    <property type="entry name" value="AB_hydrolase_fold"/>
</dbReference>
<proteinExistence type="predicted"/>
<name>A0A2P8E401_9ACTN</name>
<dbReference type="PANTHER" id="PTHR40111">
    <property type="entry name" value="CEPHALOSPORIN-C DEACETYLASE"/>
    <property type="match status" value="1"/>
</dbReference>
<comment type="caution">
    <text evidence="5">The sequence shown here is derived from an EMBL/GenBank/DDBJ whole genome shotgun (WGS) entry which is preliminary data.</text>
</comment>
<feature type="active site" description="Charge relay system" evidence="1">
    <location>
        <position position="273"/>
    </location>
</feature>
<evidence type="ECO:0000313" key="6">
    <source>
        <dbReference type="Proteomes" id="UP000243528"/>
    </source>
</evidence>
<dbReference type="OrthoDB" id="9770528at2"/>
<evidence type="ECO:0000256" key="1">
    <source>
        <dbReference type="PIRSR" id="PIRSR639069-1"/>
    </source>
</evidence>
<dbReference type="EMBL" id="PYGE01000006">
    <property type="protein sequence ID" value="PSL04205.1"/>
    <property type="molecule type" value="Genomic_DNA"/>
</dbReference>